<dbReference type="InterPro" id="IPR052912">
    <property type="entry name" value="UPF0111_domain"/>
</dbReference>
<comment type="caution">
    <text evidence="2">The sequence shown here is derived from an EMBL/GenBank/DDBJ whole genome shotgun (WGS) entry which is preliminary data.</text>
</comment>
<dbReference type="Pfam" id="PF01865">
    <property type="entry name" value="PhoU_div"/>
    <property type="match status" value="1"/>
</dbReference>
<dbReference type="InterPro" id="IPR018445">
    <property type="entry name" value="Put_Phosphate_transp_reg"/>
</dbReference>
<organism evidence="2">
    <name type="scientific">bioreactor metagenome</name>
    <dbReference type="NCBI Taxonomy" id="1076179"/>
    <lineage>
        <taxon>unclassified sequences</taxon>
        <taxon>metagenomes</taxon>
        <taxon>ecological metagenomes</taxon>
    </lineage>
</organism>
<evidence type="ECO:0000256" key="1">
    <source>
        <dbReference type="ARBA" id="ARBA00008591"/>
    </source>
</evidence>
<accession>A0A644ZDJ1</accession>
<dbReference type="InterPro" id="IPR038078">
    <property type="entry name" value="PhoU-like_sf"/>
</dbReference>
<dbReference type="PANTHER" id="PTHR37298">
    <property type="entry name" value="UPF0111 PROTEIN YKAA"/>
    <property type="match status" value="1"/>
</dbReference>
<proteinExistence type="inferred from homology"/>
<comment type="similarity">
    <text evidence="1">Belongs to the UPF0111 family.</text>
</comment>
<dbReference type="EMBL" id="VSSQ01008418">
    <property type="protein sequence ID" value="MPM38819.1"/>
    <property type="molecule type" value="Genomic_DNA"/>
</dbReference>
<dbReference type="PANTHER" id="PTHR37298:SF1">
    <property type="entry name" value="UPF0111 PROTEIN YKAA"/>
    <property type="match status" value="1"/>
</dbReference>
<dbReference type="SUPFAM" id="SSF109755">
    <property type="entry name" value="PhoU-like"/>
    <property type="match status" value="1"/>
</dbReference>
<evidence type="ECO:0000313" key="2">
    <source>
        <dbReference type="EMBL" id="MPM38819.1"/>
    </source>
</evidence>
<evidence type="ECO:0008006" key="3">
    <source>
        <dbReference type="Google" id="ProtNLM"/>
    </source>
</evidence>
<sequence length="208" mass="24150">MGKMGRKQVDCFGMFEHGITISRDAAVMLQKAFSDGSIDLSELKLVKELEHDGDRHIHESLRAIDDAFITPIEREDIVNILNGIENITDSVEAIADHIYMMNIDKANHYLRKFIDLTVESCQRLHELMIALKGFKKDRKRLMELIIEVNRLEEEGDRTYSESMRELFERESNPVTIIKHKELYQLSETAIDRCEDVADMVERAMIYNS</sequence>
<dbReference type="Gene3D" id="1.20.58.220">
    <property type="entry name" value="Phosphate transport system protein phou homolog 2, domain 2"/>
    <property type="match status" value="1"/>
</dbReference>
<name>A0A644ZDJ1_9ZZZZ</name>
<reference evidence="2" key="1">
    <citation type="submission" date="2019-08" db="EMBL/GenBank/DDBJ databases">
        <authorList>
            <person name="Kucharzyk K."/>
            <person name="Murdoch R.W."/>
            <person name="Higgins S."/>
            <person name="Loffler F."/>
        </authorList>
    </citation>
    <scope>NUCLEOTIDE SEQUENCE</scope>
</reference>
<protein>
    <recommendedName>
        <fullName evidence="3">Pit accessory protein</fullName>
    </recommendedName>
</protein>
<gene>
    <name evidence="2" type="ORF">SDC9_85449</name>
</gene>
<dbReference type="AlphaFoldDB" id="A0A644ZDJ1"/>